<dbReference type="SUPFAM" id="SSF103473">
    <property type="entry name" value="MFS general substrate transporter"/>
    <property type="match status" value="1"/>
</dbReference>
<dbReference type="EMBL" id="JADPRT010000007">
    <property type="protein sequence ID" value="MBF9069987.1"/>
    <property type="molecule type" value="Genomic_DNA"/>
</dbReference>
<feature type="transmembrane region" description="Helical" evidence="7">
    <location>
        <begin position="158"/>
        <end position="179"/>
    </location>
</feature>
<keyword evidence="4 7" id="KW-1133">Transmembrane helix</keyword>
<proteinExistence type="predicted"/>
<comment type="subcellular location">
    <subcellularLocation>
        <location evidence="1">Cell membrane</location>
        <topology evidence="1">Multi-pass membrane protein</topology>
    </subcellularLocation>
</comment>
<keyword evidence="2" id="KW-1003">Cell membrane</keyword>
<keyword evidence="9" id="KW-1185">Reference proteome</keyword>
<evidence type="ECO:0000256" key="4">
    <source>
        <dbReference type="ARBA" id="ARBA00022989"/>
    </source>
</evidence>
<feature type="transmembrane region" description="Helical" evidence="7">
    <location>
        <begin position="332"/>
        <end position="353"/>
    </location>
</feature>
<feature type="transmembrane region" description="Helical" evidence="7">
    <location>
        <begin position="278"/>
        <end position="302"/>
    </location>
</feature>
<feature type="transmembrane region" description="Helical" evidence="7">
    <location>
        <begin position="309"/>
        <end position="326"/>
    </location>
</feature>
<evidence type="ECO:0000256" key="7">
    <source>
        <dbReference type="SAM" id="Phobius"/>
    </source>
</evidence>
<dbReference type="CDD" id="cd06173">
    <property type="entry name" value="MFS_MefA_like"/>
    <property type="match status" value="1"/>
</dbReference>
<dbReference type="InterPro" id="IPR036259">
    <property type="entry name" value="MFS_trans_sf"/>
</dbReference>
<evidence type="ECO:0000256" key="6">
    <source>
        <dbReference type="SAM" id="MobiDB-lite"/>
    </source>
</evidence>
<protein>
    <submittedName>
        <fullName evidence="8">MFS transporter</fullName>
    </submittedName>
</protein>
<evidence type="ECO:0000256" key="2">
    <source>
        <dbReference type="ARBA" id="ARBA00022475"/>
    </source>
</evidence>
<dbReference type="Gene3D" id="1.20.1250.20">
    <property type="entry name" value="MFS general substrate transporter like domains"/>
    <property type="match status" value="1"/>
</dbReference>
<comment type="caution">
    <text evidence="8">The sequence shown here is derived from an EMBL/GenBank/DDBJ whole genome shotgun (WGS) entry which is preliminary data.</text>
</comment>
<evidence type="ECO:0000313" key="9">
    <source>
        <dbReference type="Proteomes" id="UP000657385"/>
    </source>
</evidence>
<evidence type="ECO:0000256" key="5">
    <source>
        <dbReference type="ARBA" id="ARBA00023136"/>
    </source>
</evidence>
<dbReference type="PANTHER" id="PTHR23513:SF11">
    <property type="entry name" value="STAPHYLOFERRIN A TRANSPORTER"/>
    <property type="match status" value="1"/>
</dbReference>
<name>A0A931B7A9_9ACTN</name>
<accession>A0A931B7A9</accession>
<evidence type="ECO:0000313" key="8">
    <source>
        <dbReference type="EMBL" id="MBF9069987.1"/>
    </source>
</evidence>
<feature type="region of interest" description="Disordered" evidence="6">
    <location>
        <begin position="1"/>
        <end position="20"/>
    </location>
</feature>
<evidence type="ECO:0000256" key="1">
    <source>
        <dbReference type="ARBA" id="ARBA00004651"/>
    </source>
</evidence>
<dbReference type="InterPro" id="IPR011701">
    <property type="entry name" value="MFS"/>
</dbReference>
<dbReference type="GO" id="GO:0005886">
    <property type="term" value="C:plasma membrane"/>
    <property type="evidence" value="ECO:0007669"/>
    <property type="project" value="UniProtKB-SubCell"/>
</dbReference>
<keyword evidence="5 7" id="KW-0472">Membrane</keyword>
<gene>
    <name evidence="8" type="ORF">I2501_18350</name>
</gene>
<dbReference type="Proteomes" id="UP000657385">
    <property type="component" value="Unassembled WGS sequence"/>
</dbReference>
<dbReference type="AlphaFoldDB" id="A0A931B7A9"/>
<sequence>MALGIGGRQGRRLRSSSPADDALGRDFRHYLCAQATSQTGTQMASLAISFAVLAAGGGGGGLGLVMGARILPLVLVLLLGGTAADRWGSRRVMLGADTLRCVTQAAFAALLLTAHRPSVAAMVPLAALSGVGEAAFGPGQSALLPRLVPAAGLLRANALLGTVRSAAVIVGPVLAGVLVAAAGPGVVLVVDAASFGVSTLVLWRLPVGRRAVTTDGDEGGEGGEVPGFLADLRAGWGEFRSRGWLWITTAHFALFNLLLWAPYLVLGPVIAAQRLGGAGAWGAVAGAYGAGALCGGLGLGMVRSLRRPLRAGVLLSACFVGAPGALALGLPLAWVCGGAVLSGVSSAVCGALLDGFTQQRVPAQVLGRVSAYTSVGSYVLGPIGLVVAGPLAAVVGAPTVLGAGAMWLLASTVLVAALPAVRSADCALPRGARNCAASHKPR</sequence>
<feature type="transmembrane region" description="Helical" evidence="7">
    <location>
        <begin position="365"/>
        <end position="388"/>
    </location>
</feature>
<evidence type="ECO:0000256" key="3">
    <source>
        <dbReference type="ARBA" id="ARBA00022692"/>
    </source>
</evidence>
<feature type="transmembrane region" description="Helical" evidence="7">
    <location>
        <begin position="243"/>
        <end position="266"/>
    </location>
</feature>
<dbReference type="PANTHER" id="PTHR23513">
    <property type="entry name" value="INTEGRAL MEMBRANE EFFLUX PROTEIN-RELATED"/>
    <property type="match status" value="1"/>
</dbReference>
<reference evidence="8" key="1">
    <citation type="submission" date="2020-11" db="EMBL/GenBank/DDBJ databases">
        <title>Isolation and identification of active actinomycetes.</title>
        <authorList>
            <person name="Yu B."/>
        </authorList>
    </citation>
    <scope>NUCLEOTIDE SEQUENCE</scope>
    <source>
        <strain evidence="8">NEAU-YB345</strain>
    </source>
</reference>
<dbReference type="GO" id="GO:0022857">
    <property type="term" value="F:transmembrane transporter activity"/>
    <property type="evidence" value="ECO:0007669"/>
    <property type="project" value="InterPro"/>
</dbReference>
<organism evidence="8 9">
    <name type="scientific">Streptacidiphilus fuscans</name>
    <dbReference type="NCBI Taxonomy" id="2789292"/>
    <lineage>
        <taxon>Bacteria</taxon>
        <taxon>Bacillati</taxon>
        <taxon>Actinomycetota</taxon>
        <taxon>Actinomycetes</taxon>
        <taxon>Kitasatosporales</taxon>
        <taxon>Streptomycetaceae</taxon>
        <taxon>Streptacidiphilus</taxon>
    </lineage>
</organism>
<dbReference type="Pfam" id="PF07690">
    <property type="entry name" value="MFS_1"/>
    <property type="match status" value="1"/>
</dbReference>
<feature type="transmembrane region" description="Helical" evidence="7">
    <location>
        <begin position="47"/>
        <end position="80"/>
    </location>
</feature>
<keyword evidence="3 7" id="KW-0812">Transmembrane</keyword>
<dbReference type="RefSeq" id="WP_196195165.1">
    <property type="nucleotide sequence ID" value="NZ_JADPRT010000007.1"/>
</dbReference>
<feature type="transmembrane region" description="Helical" evidence="7">
    <location>
        <begin position="400"/>
        <end position="421"/>
    </location>
</feature>